<gene>
    <name evidence="5" type="ORF">CSW57_07830</name>
</gene>
<dbReference type="SUPFAM" id="SSF53474">
    <property type="entry name" value="alpha/beta-Hydrolases"/>
    <property type="match status" value="1"/>
</dbReference>
<evidence type="ECO:0000313" key="5">
    <source>
        <dbReference type="EMBL" id="PHV67580.1"/>
    </source>
</evidence>
<dbReference type="Pfam" id="PF00975">
    <property type="entry name" value="Thioesterase"/>
    <property type="match status" value="1"/>
</dbReference>
<name>A0A2G3PP86_WILMA</name>
<protein>
    <recommendedName>
        <fullName evidence="2">Thioesterase TesA</fullName>
    </recommendedName>
</protein>
<evidence type="ECO:0000313" key="6">
    <source>
        <dbReference type="Proteomes" id="UP000225108"/>
    </source>
</evidence>
<dbReference type="Proteomes" id="UP000225108">
    <property type="component" value="Unassembled WGS sequence"/>
</dbReference>
<dbReference type="AlphaFoldDB" id="A0A2G3PP86"/>
<comment type="caution">
    <text evidence="5">The sequence shown here is derived from an EMBL/GenBank/DDBJ whole genome shotgun (WGS) entry which is preliminary data.</text>
</comment>
<evidence type="ECO:0000259" key="4">
    <source>
        <dbReference type="Pfam" id="PF00975"/>
    </source>
</evidence>
<sequence length="246" mass="26703">MTTSVLLRGADDSPVHLVCVPHAGGGAASFNRWLGLFPTTIAVVRTQLPGREDRASEPHFRRVGEAVSALVSDICLLDSRVALYGHSMGALVAFELAHELCAAGAAPVHLFVSGRRAPHRSPSRTPIHDASEPDLITALRTMGGMGDIEATSPEFRQYVLALIRADLELSEKYTFGRTTTLPCPITAFYGTGDPVVDPEEVRAWAAHSHNAFRSHEFTGDHFFHQQHRDAIAAHMVRALDNVVPAK</sequence>
<feature type="domain" description="Thioesterase" evidence="4">
    <location>
        <begin position="16"/>
        <end position="235"/>
    </location>
</feature>
<evidence type="ECO:0000256" key="3">
    <source>
        <dbReference type="ARBA" id="ARBA00024293"/>
    </source>
</evidence>
<proteinExistence type="inferred from homology"/>
<dbReference type="Gene3D" id="3.40.50.1820">
    <property type="entry name" value="alpha/beta hydrolase"/>
    <property type="match status" value="1"/>
</dbReference>
<dbReference type="PANTHER" id="PTHR11487:SF0">
    <property type="entry name" value="S-ACYL FATTY ACID SYNTHASE THIOESTERASE, MEDIUM CHAIN"/>
    <property type="match status" value="1"/>
</dbReference>
<dbReference type="RefSeq" id="WP_099382266.1">
    <property type="nucleotide sequence ID" value="NZ_PEBD01000005.1"/>
</dbReference>
<dbReference type="GO" id="GO:0008610">
    <property type="term" value="P:lipid biosynthetic process"/>
    <property type="evidence" value="ECO:0007669"/>
    <property type="project" value="TreeGrafter"/>
</dbReference>
<organism evidence="5 6">
    <name type="scientific">Williamsia marianensis</name>
    <dbReference type="NCBI Taxonomy" id="85044"/>
    <lineage>
        <taxon>Bacteria</taxon>
        <taxon>Bacillati</taxon>
        <taxon>Actinomycetota</taxon>
        <taxon>Actinomycetes</taxon>
        <taxon>Mycobacteriales</taxon>
        <taxon>Nocardiaceae</taxon>
        <taxon>Williamsia</taxon>
    </lineage>
</organism>
<evidence type="ECO:0000256" key="1">
    <source>
        <dbReference type="ARBA" id="ARBA00007169"/>
    </source>
</evidence>
<dbReference type="InterPro" id="IPR029058">
    <property type="entry name" value="AB_hydrolase_fold"/>
</dbReference>
<dbReference type="InterPro" id="IPR001031">
    <property type="entry name" value="Thioesterase"/>
</dbReference>
<comment type="catalytic activity">
    <reaction evidence="3">
        <text>a fatty acyl-CoA + H2O = a fatty acid + CoA + H(+)</text>
        <dbReference type="Rhea" id="RHEA:16781"/>
        <dbReference type="ChEBI" id="CHEBI:15377"/>
        <dbReference type="ChEBI" id="CHEBI:15378"/>
        <dbReference type="ChEBI" id="CHEBI:28868"/>
        <dbReference type="ChEBI" id="CHEBI:57287"/>
        <dbReference type="ChEBI" id="CHEBI:77636"/>
    </reaction>
</comment>
<dbReference type="InterPro" id="IPR012223">
    <property type="entry name" value="TEII"/>
</dbReference>
<dbReference type="EMBL" id="PEBD01000005">
    <property type="protein sequence ID" value="PHV67580.1"/>
    <property type="molecule type" value="Genomic_DNA"/>
</dbReference>
<reference evidence="5 6" key="1">
    <citation type="submission" date="2017-10" db="EMBL/GenBank/DDBJ databases">
        <title>The draft genome sequence of Williamsia sp. BULT 1.1 isolated from the semi-arid grassland soils from South Africa.</title>
        <authorList>
            <person name="Kabwe M.H."/>
            <person name="Govender N."/>
            <person name="Mutseka Lunga P."/>
            <person name="Vikram S."/>
            <person name="Makhalanyane T.P."/>
        </authorList>
    </citation>
    <scope>NUCLEOTIDE SEQUENCE [LARGE SCALE GENOMIC DNA]</scope>
    <source>
        <strain evidence="5 6">BULT 1.1</strain>
    </source>
</reference>
<accession>A0A2G3PP86</accession>
<dbReference type="PANTHER" id="PTHR11487">
    <property type="entry name" value="THIOESTERASE"/>
    <property type="match status" value="1"/>
</dbReference>
<evidence type="ECO:0000256" key="2">
    <source>
        <dbReference type="ARBA" id="ARBA00015007"/>
    </source>
</evidence>
<comment type="similarity">
    <text evidence="1">Belongs to the thioesterase family.</text>
</comment>